<comment type="caution">
    <text evidence="2">The sequence shown here is derived from an EMBL/GenBank/DDBJ whole genome shotgun (WGS) entry which is preliminary data.</text>
</comment>
<dbReference type="Proteomes" id="UP000656367">
    <property type="component" value="Unassembled WGS sequence"/>
</dbReference>
<proteinExistence type="predicted"/>
<keyword evidence="1" id="KW-0472">Membrane</keyword>
<reference evidence="2" key="1">
    <citation type="journal article" date="2014" name="Int. J. Syst. Evol. Microbiol.">
        <title>Complete genome sequence of Corynebacterium casei LMG S-19264T (=DSM 44701T), isolated from a smear-ripened cheese.</title>
        <authorList>
            <consortium name="US DOE Joint Genome Institute (JGI-PGF)"/>
            <person name="Walter F."/>
            <person name="Albersmeier A."/>
            <person name="Kalinowski J."/>
            <person name="Ruckert C."/>
        </authorList>
    </citation>
    <scope>NUCLEOTIDE SEQUENCE</scope>
    <source>
        <strain evidence="2">JCM 15759</strain>
    </source>
</reference>
<feature type="transmembrane region" description="Helical" evidence="1">
    <location>
        <begin position="45"/>
        <end position="69"/>
    </location>
</feature>
<dbReference type="RefSeq" id="WP_188854102.1">
    <property type="nucleotide sequence ID" value="NZ_BMON01000010.1"/>
</dbReference>
<evidence type="ECO:0000313" key="3">
    <source>
        <dbReference type="Proteomes" id="UP000656367"/>
    </source>
</evidence>
<reference evidence="2" key="2">
    <citation type="submission" date="2020-09" db="EMBL/GenBank/DDBJ databases">
        <authorList>
            <person name="Sun Q."/>
            <person name="Ohkuma M."/>
        </authorList>
    </citation>
    <scope>NUCLEOTIDE SEQUENCE</scope>
    <source>
        <strain evidence="2">JCM 15759</strain>
    </source>
</reference>
<accession>A0A830FMP6</accession>
<gene>
    <name evidence="2" type="ORF">GCM10009006_37040</name>
</gene>
<dbReference type="AlphaFoldDB" id="A0A830FMP6"/>
<name>A0A830FMP6_HALAR</name>
<keyword evidence="1" id="KW-0812">Transmembrane</keyword>
<keyword evidence="1" id="KW-1133">Transmembrane helix</keyword>
<sequence length="128" mass="13215">MYAFMASFAHDLADFGEMLVGMSVARAQSVSNAHIDRSKSRSHNIVGAAVTLGLSVIMLILMAIVAGYFVSEAPSNGAFSDAISQVEQVGGTAFILLAVALLAVPVVAIVGYFMRSGLGGFITGGGMR</sequence>
<evidence type="ECO:0000313" key="2">
    <source>
        <dbReference type="EMBL" id="GGM52518.1"/>
    </source>
</evidence>
<feature type="transmembrane region" description="Helical" evidence="1">
    <location>
        <begin position="89"/>
        <end position="113"/>
    </location>
</feature>
<dbReference type="EMBL" id="BMON01000010">
    <property type="protein sequence ID" value="GGM52518.1"/>
    <property type="molecule type" value="Genomic_DNA"/>
</dbReference>
<evidence type="ECO:0000256" key="1">
    <source>
        <dbReference type="SAM" id="Phobius"/>
    </source>
</evidence>
<protein>
    <submittedName>
        <fullName evidence="2">Uncharacterized protein</fullName>
    </submittedName>
</protein>
<organism evidence="2 3">
    <name type="scientific">Haloarcula argentinensis</name>
    <dbReference type="NCBI Taxonomy" id="43776"/>
    <lineage>
        <taxon>Archaea</taxon>
        <taxon>Methanobacteriati</taxon>
        <taxon>Methanobacteriota</taxon>
        <taxon>Stenosarchaea group</taxon>
        <taxon>Halobacteria</taxon>
        <taxon>Halobacteriales</taxon>
        <taxon>Haloarculaceae</taxon>
        <taxon>Haloarcula</taxon>
    </lineage>
</organism>